<sequence length="421" mass="46624">MVKSITTLGGLLSYAVAAYAQATKPVYAHFMLGIVENFTIDDWKHDIQQAQAIGIDGFALNCAPPRIDDYTPKQLELAYAAAEELDFKMFISFDFAYWSNGDTELITDIVGNYSASPAQAYYNDGAIVSTFVGDSFDWNAVKNALPDQKITALPNIQDPSYVANANTGLDGAFSWYGWATDGGNSVIPGPMTTIWDDRFIENLAGRPYMAPVSPWFFTHFNTKNWVFIAEEQPTLRWEQMLAMKPELVEIVSWNDFGESHYISDDQPNHTDDGSSAWAEGFPHGAWRSLWKPYIAAYKNGEDAPRVETEQLVYWYRTHPKDAACSADPIGVPRGYEMLADAVFVSTMLTEPAELRVTSGGQEPVTVSVEAGIRTHNFTMGVGPQEFVVTRNGATVVGGTSDKEIEADCTVFNYNPYVGSFE</sequence>
<accession>A0ACC0UWD7</accession>
<gene>
    <name evidence="1" type="ORF">N3K66_006337</name>
</gene>
<evidence type="ECO:0000313" key="1">
    <source>
        <dbReference type="EMBL" id="KAI9897977.1"/>
    </source>
</evidence>
<reference evidence="1" key="1">
    <citation type="submission" date="2022-10" db="EMBL/GenBank/DDBJ databases">
        <title>Complete Genome of Trichothecium roseum strain YXFP-22015, a Plant Pathogen Isolated from Citrus.</title>
        <authorList>
            <person name="Wang Y."/>
            <person name="Zhu L."/>
        </authorList>
    </citation>
    <scope>NUCLEOTIDE SEQUENCE</scope>
    <source>
        <strain evidence="1">YXFP-22015</strain>
    </source>
</reference>
<keyword evidence="2" id="KW-1185">Reference proteome</keyword>
<name>A0ACC0UWD7_9HYPO</name>
<dbReference type="EMBL" id="CM047945">
    <property type="protein sequence ID" value="KAI9897977.1"/>
    <property type="molecule type" value="Genomic_DNA"/>
</dbReference>
<proteinExistence type="predicted"/>
<comment type="caution">
    <text evidence="1">The sequence shown here is derived from an EMBL/GenBank/DDBJ whole genome shotgun (WGS) entry which is preliminary data.</text>
</comment>
<evidence type="ECO:0000313" key="2">
    <source>
        <dbReference type="Proteomes" id="UP001163324"/>
    </source>
</evidence>
<protein>
    <submittedName>
        <fullName evidence="1">Uncharacterized protein</fullName>
    </submittedName>
</protein>
<organism evidence="1 2">
    <name type="scientific">Trichothecium roseum</name>
    <dbReference type="NCBI Taxonomy" id="47278"/>
    <lineage>
        <taxon>Eukaryota</taxon>
        <taxon>Fungi</taxon>
        <taxon>Dikarya</taxon>
        <taxon>Ascomycota</taxon>
        <taxon>Pezizomycotina</taxon>
        <taxon>Sordariomycetes</taxon>
        <taxon>Hypocreomycetidae</taxon>
        <taxon>Hypocreales</taxon>
        <taxon>Hypocreales incertae sedis</taxon>
        <taxon>Trichothecium</taxon>
    </lineage>
</organism>
<dbReference type="Proteomes" id="UP001163324">
    <property type="component" value="Chromosome 6"/>
</dbReference>